<evidence type="ECO:0000313" key="3">
    <source>
        <dbReference type="EMBL" id="CAL8133203.1"/>
    </source>
</evidence>
<evidence type="ECO:0000259" key="2">
    <source>
        <dbReference type="PROSITE" id="PS50011"/>
    </source>
</evidence>
<dbReference type="InterPro" id="IPR011009">
    <property type="entry name" value="Kinase-like_dom_sf"/>
</dbReference>
<feature type="domain" description="Protein kinase" evidence="2">
    <location>
        <begin position="61"/>
        <end position="251"/>
    </location>
</feature>
<dbReference type="PANTHER" id="PTHR13954:SF6">
    <property type="entry name" value="NON-SPECIFIC SERINE_THREONINE PROTEIN KINASE"/>
    <property type="match status" value="1"/>
</dbReference>
<protein>
    <recommendedName>
        <fullName evidence="2">Protein kinase domain-containing protein</fullName>
    </recommendedName>
</protein>
<evidence type="ECO:0000313" key="4">
    <source>
        <dbReference type="Proteomes" id="UP001642540"/>
    </source>
</evidence>
<comment type="caution">
    <text evidence="3">The sequence shown here is derived from an EMBL/GenBank/DDBJ whole genome shotgun (WGS) entry which is preliminary data.</text>
</comment>
<name>A0ABP1RQG8_9HEXA</name>
<dbReference type="SUPFAM" id="SSF56112">
    <property type="entry name" value="Protein kinase-like (PK-like)"/>
    <property type="match status" value="1"/>
</dbReference>
<reference evidence="3 4" key="1">
    <citation type="submission" date="2024-08" db="EMBL/GenBank/DDBJ databases">
        <authorList>
            <person name="Cucini C."/>
            <person name="Frati F."/>
        </authorList>
    </citation>
    <scope>NUCLEOTIDE SEQUENCE [LARGE SCALE GENOMIC DNA]</scope>
</reference>
<dbReference type="SMART" id="SM00220">
    <property type="entry name" value="S_TKc"/>
    <property type="match status" value="1"/>
</dbReference>
<dbReference type="InterPro" id="IPR000719">
    <property type="entry name" value="Prot_kinase_dom"/>
</dbReference>
<sequence length="251" mass="28768">MVIHSSNAMEQATQFYKLIQTKAGGYQMLLKVLKETKQTGALSILNKIPSQYDLSFHYDDDDATARLGKGKFGTVFKGEWKNRTVAVKRIIHTDETEKSRIENEVEILKTCDKQSNIVRYFDIKNFEYFDLIILELCDITLKQWVADKKNVPIPRRKIMKKVTSGLEWLHKKRILYLNLKPENVLLNADPSSVKLTGLGASVQLKNGEDACQVPLPEIDDTCGFEAPETRRKNRECVSSKKIKLLKLHIIL</sequence>
<keyword evidence="4" id="KW-1185">Reference proteome</keyword>
<dbReference type="EMBL" id="CAXLJM020000096">
    <property type="protein sequence ID" value="CAL8133203.1"/>
    <property type="molecule type" value="Genomic_DNA"/>
</dbReference>
<dbReference type="Proteomes" id="UP001642540">
    <property type="component" value="Unassembled WGS sequence"/>
</dbReference>
<dbReference type="InterPro" id="IPR045133">
    <property type="entry name" value="IRE1/2-like"/>
</dbReference>
<feature type="binding site" evidence="1">
    <location>
        <position position="88"/>
    </location>
    <ligand>
        <name>ATP</name>
        <dbReference type="ChEBI" id="CHEBI:30616"/>
    </ligand>
</feature>
<accession>A0ABP1RQG8</accession>
<dbReference type="PROSITE" id="PS50011">
    <property type="entry name" value="PROTEIN_KINASE_DOM"/>
    <property type="match status" value="1"/>
</dbReference>
<dbReference type="InterPro" id="IPR017441">
    <property type="entry name" value="Protein_kinase_ATP_BS"/>
</dbReference>
<dbReference type="Gene3D" id="1.10.510.10">
    <property type="entry name" value="Transferase(Phosphotransferase) domain 1"/>
    <property type="match status" value="1"/>
</dbReference>
<dbReference type="CDD" id="cd00180">
    <property type="entry name" value="PKc"/>
    <property type="match status" value="1"/>
</dbReference>
<gene>
    <name evidence="3" type="ORF">ODALV1_LOCUS24961</name>
</gene>
<dbReference type="PROSITE" id="PS00107">
    <property type="entry name" value="PROTEIN_KINASE_ATP"/>
    <property type="match status" value="1"/>
</dbReference>
<keyword evidence="1" id="KW-0547">Nucleotide-binding</keyword>
<proteinExistence type="predicted"/>
<organism evidence="3 4">
    <name type="scientific">Orchesella dallaii</name>
    <dbReference type="NCBI Taxonomy" id="48710"/>
    <lineage>
        <taxon>Eukaryota</taxon>
        <taxon>Metazoa</taxon>
        <taxon>Ecdysozoa</taxon>
        <taxon>Arthropoda</taxon>
        <taxon>Hexapoda</taxon>
        <taxon>Collembola</taxon>
        <taxon>Entomobryomorpha</taxon>
        <taxon>Entomobryoidea</taxon>
        <taxon>Orchesellidae</taxon>
        <taxon>Orchesellinae</taxon>
        <taxon>Orchesella</taxon>
    </lineage>
</organism>
<keyword evidence="1" id="KW-0067">ATP-binding</keyword>
<evidence type="ECO:0000256" key="1">
    <source>
        <dbReference type="PROSITE-ProRule" id="PRU10141"/>
    </source>
</evidence>
<dbReference type="PANTHER" id="PTHR13954">
    <property type="entry name" value="IRE1-RELATED"/>
    <property type="match status" value="1"/>
</dbReference>
<dbReference type="Pfam" id="PF00069">
    <property type="entry name" value="Pkinase"/>
    <property type="match status" value="1"/>
</dbReference>